<evidence type="ECO:0000256" key="3">
    <source>
        <dbReference type="PIRSR" id="PIRSR605959-2"/>
    </source>
</evidence>
<comment type="caution">
    <text evidence="7">The sequence shown here is derived from an EMBL/GenBank/DDBJ whole genome shotgun (WGS) entry which is preliminary data.</text>
</comment>
<keyword evidence="5" id="KW-0378">Hydrolase</keyword>
<dbReference type="Pfam" id="PF01557">
    <property type="entry name" value="FAA_hydrolase"/>
    <property type="match status" value="1"/>
</dbReference>
<dbReference type="AlphaFoldDB" id="A0AAV1HYL3"/>
<evidence type="ECO:0000256" key="1">
    <source>
        <dbReference type="ARBA" id="ARBA00010211"/>
    </source>
</evidence>
<dbReference type="GO" id="GO:0006572">
    <property type="term" value="P:L-tyrosine catabolic process"/>
    <property type="evidence" value="ECO:0007669"/>
    <property type="project" value="UniProtKB-UniRule"/>
</dbReference>
<keyword evidence="4 5" id="KW-0106">Calcium</keyword>
<name>A0AAV1HYL3_9CHLO</name>
<feature type="binding site" evidence="4">
    <location>
        <position position="102"/>
    </location>
    <ligand>
        <name>Ca(2+)</name>
        <dbReference type="ChEBI" id="CHEBI:29108"/>
    </ligand>
</feature>
<comment type="pathway">
    <text evidence="5">Amino-acid degradation; L-phenylalanine degradation; acetoacetate and fumarate from L-phenylalanine: step 6/6.</text>
</comment>
<feature type="binding site" evidence="4">
    <location>
        <position position="122"/>
    </location>
    <ligand>
        <name>Mg(2+)</name>
        <dbReference type="ChEBI" id="CHEBI:18420"/>
    </ligand>
</feature>
<evidence type="ECO:0000256" key="5">
    <source>
        <dbReference type="RuleBase" id="RU366008"/>
    </source>
</evidence>
<proteinExistence type="inferred from homology"/>
<dbReference type="InterPro" id="IPR036663">
    <property type="entry name" value="Fumarylacetoacetase_C_sf"/>
</dbReference>
<feature type="binding site" evidence="3">
    <location>
        <position position="20"/>
    </location>
    <ligand>
        <name>substrate</name>
    </ligand>
</feature>
<dbReference type="Proteomes" id="UP001314263">
    <property type="component" value="Unassembled WGS sequence"/>
</dbReference>
<evidence type="ECO:0000259" key="6">
    <source>
        <dbReference type="Pfam" id="PF01557"/>
    </source>
</evidence>
<dbReference type="GO" id="GO:0004334">
    <property type="term" value="F:fumarylacetoacetase activity"/>
    <property type="evidence" value="ECO:0007669"/>
    <property type="project" value="UniProtKB-UniRule"/>
</dbReference>
<evidence type="ECO:0000313" key="8">
    <source>
        <dbReference type="Proteomes" id="UP001314263"/>
    </source>
</evidence>
<feature type="active site" description="Proton acceptor" evidence="2">
    <location>
        <position position="25"/>
    </location>
</feature>
<keyword evidence="5" id="KW-0585">Phenylalanine catabolism</keyword>
<comment type="catalytic activity">
    <reaction evidence="5">
        <text>4-fumarylacetoacetate + H2O = acetoacetate + fumarate + H(+)</text>
        <dbReference type="Rhea" id="RHEA:10244"/>
        <dbReference type="ChEBI" id="CHEBI:13705"/>
        <dbReference type="ChEBI" id="CHEBI:15377"/>
        <dbReference type="ChEBI" id="CHEBI:15378"/>
        <dbReference type="ChEBI" id="CHEBI:18034"/>
        <dbReference type="ChEBI" id="CHEBI:29806"/>
        <dbReference type="EC" id="3.7.1.2"/>
    </reaction>
</comment>
<keyword evidence="4 5" id="KW-0460">Magnesium</keyword>
<evidence type="ECO:0000256" key="4">
    <source>
        <dbReference type="PIRSR" id="PIRSR605959-3"/>
    </source>
</evidence>
<feature type="binding site" evidence="3">
    <location>
        <position position="219"/>
    </location>
    <ligand>
        <name>substrate</name>
    </ligand>
</feature>
<dbReference type="InterPro" id="IPR005959">
    <property type="entry name" value="Fumarylacetoacetase"/>
</dbReference>
<comment type="similarity">
    <text evidence="1 5">Belongs to the FAH family.</text>
</comment>
<accession>A0AAV1HYL3</accession>
<feature type="binding site" evidence="3">
    <location>
        <position position="109"/>
    </location>
    <ligand>
        <name>substrate</name>
    </ligand>
</feature>
<reference evidence="7 8" key="1">
    <citation type="submission" date="2023-10" db="EMBL/GenBank/DDBJ databases">
        <authorList>
            <person name="Maclean D."/>
            <person name="Macfadyen A."/>
        </authorList>
    </citation>
    <scope>NUCLEOTIDE SEQUENCE [LARGE SCALE GENOMIC DNA]</scope>
</reference>
<dbReference type="PANTHER" id="PTHR43069:SF2">
    <property type="entry name" value="FUMARYLACETOACETASE"/>
    <property type="match status" value="1"/>
</dbReference>
<dbReference type="EC" id="3.7.1.2" evidence="5"/>
<feature type="domain" description="Fumarylacetoacetase-like C-terminal" evidence="6">
    <location>
        <begin position="57"/>
        <end position="283"/>
    </location>
</feature>
<keyword evidence="4 5" id="KW-0479">Metal-binding</keyword>
<organism evidence="7 8">
    <name type="scientific">Coccomyxa viridis</name>
    <dbReference type="NCBI Taxonomy" id="1274662"/>
    <lineage>
        <taxon>Eukaryota</taxon>
        <taxon>Viridiplantae</taxon>
        <taxon>Chlorophyta</taxon>
        <taxon>core chlorophytes</taxon>
        <taxon>Trebouxiophyceae</taxon>
        <taxon>Trebouxiophyceae incertae sedis</taxon>
        <taxon>Coccomyxaceae</taxon>
        <taxon>Coccomyxa</taxon>
    </lineage>
</organism>
<feature type="binding site" evidence="4">
    <location>
        <position position="70"/>
    </location>
    <ligand>
        <name>Ca(2+)</name>
        <dbReference type="ChEBI" id="CHEBI:29108"/>
    </ligand>
</feature>
<dbReference type="GO" id="GO:0046872">
    <property type="term" value="F:metal ion binding"/>
    <property type="evidence" value="ECO:0007669"/>
    <property type="project" value="UniProtKB-UniRule"/>
</dbReference>
<dbReference type="InterPro" id="IPR011234">
    <property type="entry name" value="Fumarylacetoacetase-like_C"/>
</dbReference>
<feature type="binding site" evidence="4">
    <location>
        <position position="126"/>
    </location>
    <ligand>
        <name>Ca(2+)</name>
        <dbReference type="ChEBI" id="CHEBI:29108"/>
    </ligand>
</feature>
<dbReference type="PANTHER" id="PTHR43069">
    <property type="entry name" value="FUMARYLACETOACETASE"/>
    <property type="match status" value="1"/>
</dbReference>
<keyword evidence="5" id="KW-0828">Tyrosine catabolism</keyword>
<feature type="binding site" evidence="4">
    <location>
        <position position="68"/>
    </location>
    <ligand>
        <name>Ca(2+)</name>
        <dbReference type="ChEBI" id="CHEBI:29108"/>
    </ligand>
</feature>
<keyword evidence="8" id="KW-1185">Reference proteome</keyword>
<dbReference type="Gene3D" id="3.90.850.10">
    <property type="entry name" value="Fumarylacetoacetase-like, C-terminal domain"/>
    <property type="match status" value="1"/>
</dbReference>
<sequence>MQDEVEMHLPVSIGDYTDFYLSREHATNCGTMLRGATHALSPNWGQILEDAEDGKRPAVMPCQVLDFELEMAALMGLGNDMGTPVPIEEAEDQIFGMVLLNDWSARDIQKWEMAPLGPFNSKNWASSISPWVVTMDALAPFKCAAPRQAPPPLPYLQEADRHTFDICLEAALLPAGASQALTVTRSNFKHLYWTLPQMVAHHTVGGCNLRPGDLLGTGTISCDSADKQGLACLLEKTWNGTQTLKLENGTERTFLEDGDTVILRGHCQGDGYRVGFGECKGQVLPCRGG</sequence>
<dbReference type="GO" id="GO:1902000">
    <property type="term" value="P:homogentisate catabolic process"/>
    <property type="evidence" value="ECO:0007669"/>
    <property type="project" value="TreeGrafter"/>
</dbReference>
<feature type="binding site" evidence="4">
    <location>
        <position position="18"/>
    </location>
    <ligand>
        <name>Ca(2+)</name>
        <dbReference type="ChEBI" id="CHEBI:29108"/>
    </ligand>
</feature>
<evidence type="ECO:0000313" key="7">
    <source>
        <dbReference type="EMBL" id="CAK0761973.1"/>
    </source>
</evidence>
<dbReference type="SUPFAM" id="SSF56529">
    <property type="entry name" value="FAH"/>
    <property type="match status" value="1"/>
</dbReference>
<evidence type="ECO:0000256" key="2">
    <source>
        <dbReference type="PIRSR" id="PIRSR605959-1"/>
    </source>
</evidence>
<dbReference type="EMBL" id="CAUYUE010000004">
    <property type="protein sequence ID" value="CAK0761973.1"/>
    <property type="molecule type" value="Genomic_DNA"/>
</dbReference>
<comment type="cofactor">
    <cofactor evidence="5">
        <name>Mg(2+)</name>
        <dbReference type="ChEBI" id="CHEBI:18420"/>
    </cofactor>
    <cofactor evidence="5">
        <name>Ca(2+)</name>
        <dbReference type="ChEBI" id="CHEBI:29108"/>
    </cofactor>
</comment>
<gene>
    <name evidence="7" type="ORF">CVIRNUC_002911</name>
</gene>
<feature type="binding site" evidence="4">
    <location>
        <position position="102"/>
    </location>
    <ligand>
        <name>Mg(2+)</name>
        <dbReference type="ChEBI" id="CHEBI:18420"/>
    </ligand>
</feature>
<dbReference type="GO" id="GO:0006559">
    <property type="term" value="P:L-phenylalanine catabolic process"/>
    <property type="evidence" value="ECO:0007669"/>
    <property type="project" value="UniProtKB-UniRule"/>
</dbReference>
<protein>
    <recommendedName>
        <fullName evidence="5">Fumarylacetoacetase</fullName>
        <ecNumber evidence="5">3.7.1.2</ecNumber>
    </recommendedName>
    <alternativeName>
        <fullName evidence="5">Fumarylacetoacetate hydrolase</fullName>
    </alternativeName>
</protein>
<feature type="binding site" evidence="3">
    <location>
        <position position="34"/>
    </location>
    <ligand>
        <name>substrate</name>
    </ligand>
</feature>